<dbReference type="EMBL" id="NMUH01000094">
    <property type="protein sequence ID" value="MQL71302.1"/>
    <property type="molecule type" value="Genomic_DNA"/>
</dbReference>
<evidence type="ECO:0000256" key="4">
    <source>
        <dbReference type="RuleBase" id="RU362057"/>
    </source>
</evidence>
<dbReference type="Proteomes" id="UP000652761">
    <property type="component" value="Unassembled WGS sequence"/>
</dbReference>
<dbReference type="Pfam" id="PF00201">
    <property type="entry name" value="UDPGT"/>
    <property type="match status" value="1"/>
</dbReference>
<keyword evidence="3" id="KW-0328">Glycosyltransferase</keyword>
<dbReference type="EC" id="2.4.1.-" evidence="4"/>
<evidence type="ECO:0000256" key="3">
    <source>
        <dbReference type="RuleBase" id="RU003718"/>
    </source>
</evidence>
<feature type="domain" description="Glycosyltransferase N-terminal" evidence="5">
    <location>
        <begin position="10"/>
        <end position="243"/>
    </location>
</feature>
<dbReference type="FunFam" id="3.40.50.2000:FF:000060">
    <property type="entry name" value="Glycosyltransferase"/>
    <property type="match status" value="1"/>
</dbReference>
<dbReference type="InterPro" id="IPR002213">
    <property type="entry name" value="UDP_glucos_trans"/>
</dbReference>
<dbReference type="SUPFAM" id="SSF53756">
    <property type="entry name" value="UDP-Glycosyltransferase/glycogen phosphorylase"/>
    <property type="match status" value="1"/>
</dbReference>
<evidence type="ECO:0000259" key="5">
    <source>
        <dbReference type="Pfam" id="PF26168"/>
    </source>
</evidence>
<dbReference type="InterPro" id="IPR058980">
    <property type="entry name" value="Glyco_transf_N"/>
</dbReference>
<dbReference type="CDD" id="cd03784">
    <property type="entry name" value="GT1_Gtf-like"/>
    <property type="match status" value="1"/>
</dbReference>
<dbReference type="InterPro" id="IPR035595">
    <property type="entry name" value="UDP_glycos_trans_CS"/>
</dbReference>
<organism evidence="6 7">
    <name type="scientific">Colocasia esculenta</name>
    <name type="common">Wild taro</name>
    <name type="synonym">Arum esculentum</name>
    <dbReference type="NCBI Taxonomy" id="4460"/>
    <lineage>
        <taxon>Eukaryota</taxon>
        <taxon>Viridiplantae</taxon>
        <taxon>Streptophyta</taxon>
        <taxon>Embryophyta</taxon>
        <taxon>Tracheophyta</taxon>
        <taxon>Spermatophyta</taxon>
        <taxon>Magnoliopsida</taxon>
        <taxon>Liliopsida</taxon>
        <taxon>Araceae</taxon>
        <taxon>Aroideae</taxon>
        <taxon>Colocasieae</taxon>
        <taxon>Colocasia</taxon>
    </lineage>
</organism>
<dbReference type="FunFam" id="3.40.50.2000:FF:000238">
    <property type="entry name" value="Glycosyltransferase"/>
    <property type="match status" value="1"/>
</dbReference>
<dbReference type="PANTHER" id="PTHR48044">
    <property type="entry name" value="GLYCOSYLTRANSFERASE"/>
    <property type="match status" value="1"/>
</dbReference>
<sequence>MVSTGEVRGVAVVMVPFPAQGHLNQLLHLSRLLAARGMAVHFTGSPTHNRQAQVRLSGWDVGAFPNIRFHDLPVPPFSSPRPDPHAAVTFPSHLQPAFDACLRLQGPLAALLRSLSATSLRVVVVHDSLMSFAAQEAVAIPNGEAYVFHSVSAFANLLFQWAARGDDGRLRSVLPNCRRVPPVDGCFTEEFTGFIRRQYEKTPPPAGRLFNTCRSVEGKFVDLLAREPVFKDAKFFTVGPVNPVSALRQVRTDAVVSPARHECMEWLDRQPPVSVVYVSFGTTSSLPEQQITELAHGLERSRLRFIWVLREADRADIFAGDDDGRQKLPDGYEQRVAGVGLVVRGWAPQLDILGHRATALFMSHCGWNSCMEGLSNGVPIATWPLHSDQPKNALLVTEVLQVGVTVRDWERRSATVTSDTVAEAIRRAIDSREGMLIRRRAKALGETIRRAVSEGGSSYEELGSFIAHVNRP</sequence>
<evidence type="ECO:0000256" key="1">
    <source>
        <dbReference type="ARBA" id="ARBA00009995"/>
    </source>
</evidence>
<keyword evidence="7" id="KW-1185">Reference proteome</keyword>
<dbReference type="PANTHER" id="PTHR48044:SF22">
    <property type="entry name" value="GLYCOSYLTRANSFERASE"/>
    <property type="match status" value="1"/>
</dbReference>
<comment type="caution">
    <text evidence="6">The sequence shown here is derived from an EMBL/GenBank/DDBJ whole genome shotgun (WGS) entry which is preliminary data.</text>
</comment>
<reference evidence="6" key="1">
    <citation type="submission" date="2017-07" db="EMBL/GenBank/DDBJ databases">
        <title>Taro Niue Genome Assembly and Annotation.</title>
        <authorList>
            <person name="Atibalentja N."/>
            <person name="Keating K."/>
            <person name="Fields C.J."/>
        </authorList>
    </citation>
    <scope>NUCLEOTIDE SEQUENCE</scope>
    <source>
        <strain evidence="6">Niue_2</strain>
        <tissue evidence="6">Leaf</tissue>
    </source>
</reference>
<keyword evidence="2 3" id="KW-0808">Transferase</keyword>
<dbReference type="OrthoDB" id="5835829at2759"/>
<dbReference type="Gene3D" id="3.40.50.2000">
    <property type="entry name" value="Glycogen Phosphorylase B"/>
    <property type="match status" value="2"/>
</dbReference>
<protein>
    <recommendedName>
        <fullName evidence="4">Glycosyltransferase</fullName>
        <ecNumber evidence="4">2.4.1.-</ecNumber>
    </recommendedName>
</protein>
<dbReference type="Pfam" id="PF26168">
    <property type="entry name" value="Glyco_transf_N"/>
    <property type="match status" value="1"/>
</dbReference>
<accession>A0A843TFZ6</accession>
<proteinExistence type="inferred from homology"/>
<name>A0A843TFZ6_COLES</name>
<evidence type="ECO:0000256" key="2">
    <source>
        <dbReference type="ARBA" id="ARBA00022679"/>
    </source>
</evidence>
<comment type="similarity">
    <text evidence="1 3">Belongs to the UDP-glycosyltransferase family.</text>
</comment>
<evidence type="ECO:0000313" key="7">
    <source>
        <dbReference type="Proteomes" id="UP000652761"/>
    </source>
</evidence>
<evidence type="ECO:0000313" key="6">
    <source>
        <dbReference type="EMBL" id="MQL71302.1"/>
    </source>
</evidence>
<dbReference type="PROSITE" id="PS00375">
    <property type="entry name" value="UDPGT"/>
    <property type="match status" value="1"/>
</dbReference>
<dbReference type="GO" id="GO:0009690">
    <property type="term" value="P:cytokinin metabolic process"/>
    <property type="evidence" value="ECO:0007669"/>
    <property type="project" value="UniProtKB-ARBA"/>
</dbReference>
<dbReference type="GO" id="GO:0050404">
    <property type="term" value="F:zeatin O-beta-D-xylosyltransferase activity"/>
    <property type="evidence" value="ECO:0007669"/>
    <property type="project" value="UniProtKB-ARBA"/>
</dbReference>
<gene>
    <name evidence="6" type="ORF">Taro_003646</name>
</gene>
<dbReference type="AlphaFoldDB" id="A0A843TFZ6"/>